<sequence>MKILWAHGLESSAEGSKPTWMIENLGWDVVSPAMSENGWTIAEQTEIVVRAIEENDDLDVIMGSSYGGLAIANAAARFRDRPLRLVLMAPAFGLAENFRARAGEAGLREWEESDSHAYFHHGFGHEVKFGWDFITSADEMSWPNLHHPAVIIHGTQDDIVPIESSRKVSGSNPTVELIEVEDGHRLAESMHFIPLAVQRVLAL</sequence>
<evidence type="ECO:0008006" key="2">
    <source>
        <dbReference type="Google" id="ProtNLM"/>
    </source>
</evidence>
<dbReference type="SUPFAM" id="SSF53474">
    <property type="entry name" value="alpha/beta-Hydrolases"/>
    <property type="match status" value="1"/>
</dbReference>
<evidence type="ECO:0000313" key="1">
    <source>
        <dbReference type="EMBL" id="AIE95771.1"/>
    </source>
</evidence>
<name>A0A075G212_9EURY</name>
<organism evidence="1">
    <name type="scientific">uncultured marine group II/III euryarchaeote AD1000_70_A08</name>
    <dbReference type="NCBI Taxonomy" id="1457803"/>
    <lineage>
        <taxon>Archaea</taxon>
        <taxon>Methanobacteriati</taxon>
        <taxon>Methanobacteriota</taxon>
        <taxon>environmental samples</taxon>
    </lineage>
</organism>
<reference evidence="1" key="1">
    <citation type="journal article" date="2014" name="Genome Biol. Evol.">
        <title>Pangenome evidence for extensive interdomain horizontal transfer affecting lineage core and shell genes in uncultured planktonic thaumarchaeota and euryarchaeota.</title>
        <authorList>
            <person name="Deschamps P."/>
            <person name="Zivanovic Y."/>
            <person name="Moreira D."/>
            <person name="Rodriguez-Valera F."/>
            <person name="Lopez-Garcia P."/>
        </authorList>
    </citation>
    <scope>NUCLEOTIDE SEQUENCE</scope>
</reference>
<dbReference type="Gene3D" id="3.40.50.1820">
    <property type="entry name" value="alpha/beta hydrolase"/>
    <property type="match status" value="1"/>
</dbReference>
<dbReference type="EMBL" id="KF900461">
    <property type="protein sequence ID" value="AIE95771.1"/>
    <property type="molecule type" value="Genomic_DNA"/>
</dbReference>
<dbReference type="InterPro" id="IPR029058">
    <property type="entry name" value="AB_hydrolase_fold"/>
</dbReference>
<dbReference type="AlphaFoldDB" id="A0A075G212"/>
<dbReference type="InterPro" id="IPR008886">
    <property type="entry name" value="UPF0227/Esterase_YqiA"/>
</dbReference>
<dbReference type="Pfam" id="PF05728">
    <property type="entry name" value="UPF0227"/>
    <property type="match status" value="1"/>
</dbReference>
<proteinExistence type="predicted"/>
<protein>
    <recommendedName>
        <fullName evidence="2">Alpha/beta hydrolase</fullName>
    </recommendedName>
</protein>
<accession>A0A075G212</accession>